<dbReference type="InterPro" id="IPR057927">
    <property type="entry name" value="RAD24-like_helical"/>
</dbReference>
<feature type="compositionally biased region" description="Polar residues" evidence="8">
    <location>
        <begin position="40"/>
        <end position="51"/>
    </location>
</feature>
<dbReference type="AlphaFoldDB" id="A0A316VA65"/>
<dbReference type="OrthoDB" id="10265971at2759"/>
<evidence type="ECO:0000256" key="2">
    <source>
        <dbReference type="ARBA" id="ARBA00006168"/>
    </source>
</evidence>
<evidence type="ECO:0000259" key="9">
    <source>
        <dbReference type="Pfam" id="PF25812"/>
    </source>
</evidence>
<dbReference type="Pfam" id="PF25812">
    <property type="entry name" value="RAD24_helical"/>
    <property type="match status" value="1"/>
</dbReference>
<feature type="region of interest" description="Disordered" evidence="8">
    <location>
        <begin position="456"/>
        <end position="477"/>
    </location>
</feature>
<dbReference type="GO" id="GO:0005634">
    <property type="term" value="C:nucleus"/>
    <property type="evidence" value="ECO:0007669"/>
    <property type="project" value="UniProtKB-SubCell"/>
</dbReference>
<dbReference type="FunCoup" id="A0A316VA65">
    <property type="interactions" value="445"/>
</dbReference>
<sequence>MAPKGKAGSSTSRNTQKGKSTSKPKIGLALVTESPARPLTSFTGFEKSPQSKLDFKASNDNAEASGSIGRDAIKDASSRQKESRPKRDQSIQDDQMWIDRYTPRSKAELAVHKKKIEQVEGWLREALDGSQKIRKYRRLLVLSGPAGSGKSALVRTLSTSEEMNYEILEWRSDGRQNLQGLSSWDNGRAYAGLESPGDAGPSQENRFSAFLSQSSRFSTLTIGQEDSQDDMHSTSTPSKRIDRRIILIDDLPNLQYEPARLEFQAALEKYICSPHREDSAPVILILSDTVPRLDDWATSSTMQGWKERNDESLNVRNVISDPVRTSPAFMHISFNSVAITFLRKALLAIISTEKQRSLPGAPAPTSVAAKELVDVVASMSNGDIRNAINSLQIALTSSSSGPTAKGSKRTADGKPKDGKSIARKQAKMISLATGREASLAIFHALGKILYNKRIGDPQDEAREESDSDEEDERDGTESAWLKSAMNTFLGGPIEQSALPLPAHLKQLERRQSRVDVEKLWRTMPMDAKTLQIFLHQNYTPFCGYIEQCTAFVDNLSYSDVLKPQHEEWFHSSLSQYYSFLVATHGSLMSLPSPIQRNSQQRFRGVAFFETNRKLRKTQETLHDIKAALHEEMISEAQNNVSPTLAEVGFDQLAYEVLPLVAKFRELPEELSDSIRFNNLEIGRPFSMNTSSASTTAYQGGMDIDEDEVDTALADEEDVFPTGNPLYDEQGRRRQVELLPESTPTVASSNSRKLPSLIPSRRSGIAAKMEDIRDSDEDEIQDFE</sequence>
<dbReference type="InParanoid" id="A0A316VA65"/>
<evidence type="ECO:0000256" key="4">
    <source>
        <dbReference type="ARBA" id="ARBA00022763"/>
    </source>
</evidence>
<feature type="compositionally biased region" description="Acidic residues" evidence="8">
    <location>
        <begin position="772"/>
        <end position="783"/>
    </location>
</feature>
<feature type="compositionally biased region" description="Acidic residues" evidence="8">
    <location>
        <begin position="461"/>
        <end position="474"/>
    </location>
</feature>
<dbReference type="Pfam" id="PF03215">
    <property type="entry name" value="Rad17"/>
    <property type="match status" value="1"/>
</dbReference>
<dbReference type="GO" id="GO:0006281">
    <property type="term" value="P:DNA repair"/>
    <property type="evidence" value="ECO:0007669"/>
    <property type="project" value="InterPro"/>
</dbReference>
<keyword evidence="4" id="KW-0227">DNA damage</keyword>
<dbReference type="PANTHER" id="PTHR12172:SF0">
    <property type="entry name" value="CELL CYCLE CHECKPOINT PROTEIN RAD17"/>
    <property type="match status" value="1"/>
</dbReference>
<dbReference type="RefSeq" id="XP_025354654.1">
    <property type="nucleotide sequence ID" value="XM_025502752.1"/>
</dbReference>
<dbReference type="Proteomes" id="UP000245771">
    <property type="component" value="Unassembled WGS sequence"/>
</dbReference>
<feature type="compositionally biased region" description="Polar residues" evidence="8">
    <location>
        <begin position="741"/>
        <end position="752"/>
    </location>
</feature>
<keyword evidence="5" id="KW-0067">ATP-binding</keyword>
<dbReference type="SUPFAM" id="SSF52540">
    <property type="entry name" value="P-loop containing nucleoside triphosphate hydrolases"/>
    <property type="match status" value="1"/>
</dbReference>
<dbReference type="GO" id="GO:0003682">
    <property type="term" value="F:chromatin binding"/>
    <property type="evidence" value="ECO:0007669"/>
    <property type="project" value="TreeGrafter"/>
</dbReference>
<accession>A0A316VA65</accession>
<reference evidence="10 11" key="1">
    <citation type="journal article" date="2018" name="Mol. Biol. Evol.">
        <title>Broad Genomic Sampling Reveals a Smut Pathogenic Ancestry of the Fungal Clade Ustilaginomycotina.</title>
        <authorList>
            <person name="Kijpornyongpan T."/>
            <person name="Mondo S.J."/>
            <person name="Barry K."/>
            <person name="Sandor L."/>
            <person name="Lee J."/>
            <person name="Lipzen A."/>
            <person name="Pangilinan J."/>
            <person name="LaButti K."/>
            <person name="Hainaut M."/>
            <person name="Henrissat B."/>
            <person name="Grigoriev I.V."/>
            <person name="Spatafora J.W."/>
            <person name="Aime M.C."/>
        </authorList>
    </citation>
    <scope>NUCLEOTIDE SEQUENCE [LARGE SCALE GENOMIC DNA]</scope>
    <source>
        <strain evidence="10 11">MCA 3882</strain>
    </source>
</reference>
<evidence type="ECO:0000256" key="6">
    <source>
        <dbReference type="ARBA" id="ARBA00023242"/>
    </source>
</evidence>
<keyword evidence="11" id="KW-1185">Reference proteome</keyword>
<dbReference type="PANTHER" id="PTHR12172">
    <property type="entry name" value="CELL CYCLE CHECKPOINT PROTEIN RAD17"/>
    <property type="match status" value="1"/>
</dbReference>
<name>A0A316VA65_9BASI</name>
<evidence type="ECO:0000256" key="3">
    <source>
        <dbReference type="ARBA" id="ARBA00022741"/>
    </source>
</evidence>
<dbReference type="GeneID" id="37024533"/>
<comment type="similarity">
    <text evidence="2">Belongs to the rad17/RAD24 family.</text>
</comment>
<evidence type="ECO:0000256" key="5">
    <source>
        <dbReference type="ARBA" id="ARBA00022840"/>
    </source>
</evidence>
<evidence type="ECO:0000256" key="7">
    <source>
        <dbReference type="ARBA" id="ARBA00023306"/>
    </source>
</evidence>
<evidence type="ECO:0000313" key="10">
    <source>
        <dbReference type="EMBL" id="PWN34352.1"/>
    </source>
</evidence>
<dbReference type="GO" id="GO:0003689">
    <property type="term" value="F:DNA clamp loader activity"/>
    <property type="evidence" value="ECO:0007669"/>
    <property type="project" value="TreeGrafter"/>
</dbReference>
<evidence type="ECO:0000313" key="11">
    <source>
        <dbReference type="Proteomes" id="UP000245771"/>
    </source>
</evidence>
<feature type="region of interest" description="Disordered" evidence="8">
    <location>
        <begin position="1"/>
        <end position="94"/>
    </location>
</feature>
<dbReference type="EMBL" id="KZ819604">
    <property type="protein sequence ID" value="PWN34352.1"/>
    <property type="molecule type" value="Genomic_DNA"/>
</dbReference>
<protein>
    <recommendedName>
        <fullName evidence="9">Checkpoint protein RAD24-like helical bundle domain-containing protein</fullName>
    </recommendedName>
</protein>
<evidence type="ECO:0000256" key="8">
    <source>
        <dbReference type="SAM" id="MobiDB-lite"/>
    </source>
</evidence>
<feature type="compositionally biased region" description="Basic and acidic residues" evidence="8">
    <location>
        <begin position="71"/>
        <end position="90"/>
    </location>
</feature>
<keyword evidence="3" id="KW-0547">Nucleotide-binding</keyword>
<feature type="region of interest" description="Disordered" evidence="8">
    <location>
        <begin position="396"/>
        <end position="422"/>
    </location>
</feature>
<organism evidence="10 11">
    <name type="scientific">Meira miltonrushii</name>
    <dbReference type="NCBI Taxonomy" id="1280837"/>
    <lineage>
        <taxon>Eukaryota</taxon>
        <taxon>Fungi</taxon>
        <taxon>Dikarya</taxon>
        <taxon>Basidiomycota</taxon>
        <taxon>Ustilaginomycotina</taxon>
        <taxon>Exobasidiomycetes</taxon>
        <taxon>Exobasidiales</taxon>
        <taxon>Brachybasidiaceae</taxon>
        <taxon>Meira</taxon>
    </lineage>
</organism>
<dbReference type="InterPro" id="IPR027417">
    <property type="entry name" value="P-loop_NTPase"/>
</dbReference>
<feature type="region of interest" description="Disordered" evidence="8">
    <location>
        <begin position="738"/>
        <end position="783"/>
    </location>
</feature>
<feature type="compositionally biased region" description="Polar residues" evidence="8">
    <location>
        <begin position="8"/>
        <end position="23"/>
    </location>
</feature>
<dbReference type="GO" id="GO:0000077">
    <property type="term" value="P:DNA damage checkpoint signaling"/>
    <property type="evidence" value="ECO:0007669"/>
    <property type="project" value="TreeGrafter"/>
</dbReference>
<dbReference type="InterPro" id="IPR004582">
    <property type="entry name" value="Checkpoint_prot_Rad17_Rad24"/>
</dbReference>
<dbReference type="Gene3D" id="3.40.50.300">
    <property type="entry name" value="P-loop containing nucleotide triphosphate hydrolases"/>
    <property type="match status" value="1"/>
</dbReference>
<keyword evidence="7" id="KW-0131">Cell cycle</keyword>
<proteinExistence type="inferred from homology"/>
<dbReference type="STRING" id="1280837.A0A316VA65"/>
<dbReference type="GO" id="GO:0005524">
    <property type="term" value="F:ATP binding"/>
    <property type="evidence" value="ECO:0007669"/>
    <property type="project" value="UniProtKB-KW"/>
</dbReference>
<comment type="subcellular location">
    <subcellularLocation>
        <location evidence="1">Nucleus</location>
    </subcellularLocation>
</comment>
<evidence type="ECO:0000256" key="1">
    <source>
        <dbReference type="ARBA" id="ARBA00004123"/>
    </source>
</evidence>
<feature type="domain" description="Checkpoint protein RAD24-like helical bundle" evidence="9">
    <location>
        <begin position="436"/>
        <end position="566"/>
    </location>
</feature>
<feature type="compositionally biased region" description="Basic and acidic residues" evidence="8">
    <location>
        <begin position="409"/>
        <end position="420"/>
    </location>
</feature>
<dbReference type="GO" id="GO:0033314">
    <property type="term" value="P:mitotic DNA replication checkpoint signaling"/>
    <property type="evidence" value="ECO:0007669"/>
    <property type="project" value="TreeGrafter"/>
</dbReference>
<gene>
    <name evidence="10" type="ORF">FA14DRAFT_71663</name>
</gene>
<keyword evidence="6" id="KW-0539">Nucleus</keyword>